<gene>
    <name evidence="1" type="ORF">LTR69_006654</name>
</gene>
<reference evidence="1 2" key="1">
    <citation type="submission" date="2023-08" db="EMBL/GenBank/DDBJ databases">
        <title>Black Yeasts Isolated from many extreme environments.</title>
        <authorList>
            <person name="Coleine C."/>
            <person name="Stajich J.E."/>
            <person name="Selbmann L."/>
        </authorList>
    </citation>
    <scope>NUCLEOTIDE SEQUENCE [LARGE SCALE GENOMIC DNA]</scope>
    <source>
        <strain evidence="1 2">CCFEE 6328</strain>
    </source>
</reference>
<comment type="caution">
    <text evidence="1">The sequence shown here is derived from an EMBL/GenBank/DDBJ whole genome shotgun (WGS) entry which is preliminary data.</text>
</comment>
<evidence type="ECO:0008006" key="3">
    <source>
        <dbReference type="Google" id="ProtNLM"/>
    </source>
</evidence>
<evidence type="ECO:0000313" key="1">
    <source>
        <dbReference type="EMBL" id="KAK5058250.1"/>
    </source>
</evidence>
<protein>
    <recommendedName>
        <fullName evidence="3">Stc1 domain-containing protein</fullName>
    </recommendedName>
</protein>
<organism evidence="1 2">
    <name type="scientific">Exophiala sideris</name>
    <dbReference type="NCBI Taxonomy" id="1016849"/>
    <lineage>
        <taxon>Eukaryota</taxon>
        <taxon>Fungi</taxon>
        <taxon>Dikarya</taxon>
        <taxon>Ascomycota</taxon>
        <taxon>Pezizomycotina</taxon>
        <taxon>Eurotiomycetes</taxon>
        <taxon>Chaetothyriomycetidae</taxon>
        <taxon>Chaetothyriales</taxon>
        <taxon>Herpotrichiellaceae</taxon>
        <taxon>Exophiala</taxon>
    </lineage>
</organism>
<dbReference type="Proteomes" id="UP001345691">
    <property type="component" value="Unassembled WGS sequence"/>
</dbReference>
<sequence length="272" mass="31265">MADEQSTASVYRTQDHEGNDLNLAAAWQGLFTPSNPLSTSQNTILNNKSSRLVFLKQLDSLRKSQDPLADSPNPLKTILKHRHILKTRRQLYAVQNLPVQLSKRTSRTNTPYISHDHYHNSVKMCFKFLCKDCKLEKFEYCKEYVESGRTWCTITVENPLGAMKKKCETCVLMREVTHRLNVLVVREPYLLTEGMGGAPEKPAWEMEEVKEVNWYCDSDEEEAEPDGYTKEERDRIRAEALDAVSKRFDRMKVEQEEKGPAVGVMALESDSD</sequence>
<accession>A0ABR0J8G0</accession>
<evidence type="ECO:0000313" key="2">
    <source>
        <dbReference type="Proteomes" id="UP001345691"/>
    </source>
</evidence>
<keyword evidence="2" id="KW-1185">Reference proteome</keyword>
<dbReference type="EMBL" id="JAVRRF010000014">
    <property type="protein sequence ID" value="KAK5058250.1"/>
    <property type="molecule type" value="Genomic_DNA"/>
</dbReference>
<name>A0ABR0J8G0_9EURO</name>
<proteinExistence type="predicted"/>